<organism evidence="2 3">
    <name type="scientific">Teladorsagia circumcincta</name>
    <name type="common">Brown stomach worm</name>
    <name type="synonym">Ostertagia circumcincta</name>
    <dbReference type="NCBI Taxonomy" id="45464"/>
    <lineage>
        <taxon>Eukaryota</taxon>
        <taxon>Metazoa</taxon>
        <taxon>Ecdysozoa</taxon>
        <taxon>Nematoda</taxon>
        <taxon>Chromadorea</taxon>
        <taxon>Rhabditida</taxon>
        <taxon>Rhabditina</taxon>
        <taxon>Rhabditomorpha</taxon>
        <taxon>Strongyloidea</taxon>
        <taxon>Trichostrongylidae</taxon>
        <taxon>Teladorsagia</taxon>
    </lineage>
</organism>
<dbReference type="InterPro" id="IPR005129">
    <property type="entry name" value="GTPase_ArgK"/>
</dbReference>
<name>A0A2G9T7B6_TELCI</name>
<evidence type="ECO:0000313" key="2">
    <source>
        <dbReference type="EMBL" id="PIO53432.1"/>
    </source>
</evidence>
<dbReference type="GO" id="GO:0005737">
    <property type="term" value="C:cytoplasm"/>
    <property type="evidence" value="ECO:0007669"/>
    <property type="project" value="TreeGrafter"/>
</dbReference>
<dbReference type="EMBL" id="KZ412939">
    <property type="protein sequence ID" value="PIO53432.1"/>
    <property type="molecule type" value="Genomic_DNA"/>
</dbReference>
<dbReference type="OrthoDB" id="1476984at2759"/>
<comment type="similarity">
    <text evidence="1">Belongs to the SIMIBI class G3E GTPase family. ArgK/MeaB subfamily.</text>
</comment>
<dbReference type="PANTHER" id="PTHR23408:SF3">
    <property type="entry name" value="METHYLMALONIC ACIDURIA TYPE A PROTEIN, MITOCHONDRIAL"/>
    <property type="match status" value="1"/>
</dbReference>
<dbReference type="AlphaFoldDB" id="A0A2G9T7B6"/>
<gene>
    <name evidence="2" type="ORF">TELCIR_25233</name>
</gene>
<evidence type="ECO:0000256" key="1">
    <source>
        <dbReference type="ARBA" id="ARBA00009625"/>
    </source>
</evidence>
<dbReference type="Proteomes" id="UP000230423">
    <property type="component" value="Unassembled WGS sequence"/>
</dbReference>
<reference evidence="2 3" key="1">
    <citation type="submission" date="2015-09" db="EMBL/GenBank/DDBJ databases">
        <title>Draft genome of the parasitic nematode Teladorsagia circumcincta isolate WARC Sus (inbred).</title>
        <authorList>
            <person name="Mitreva M."/>
        </authorList>
    </citation>
    <scope>NUCLEOTIDE SEQUENCE [LARGE SCALE GENOMIC DNA]</scope>
    <source>
        <strain evidence="2 3">S</strain>
    </source>
</reference>
<dbReference type="Pfam" id="PF03308">
    <property type="entry name" value="MeaB"/>
    <property type="match status" value="1"/>
</dbReference>
<dbReference type="GO" id="GO:0003924">
    <property type="term" value="F:GTPase activity"/>
    <property type="evidence" value="ECO:0007669"/>
    <property type="project" value="InterPro"/>
</dbReference>
<dbReference type="Gene3D" id="1.10.287.130">
    <property type="match status" value="1"/>
</dbReference>
<protein>
    <submittedName>
        <fullName evidence="2">Uncharacterized protein</fullName>
    </submittedName>
</protein>
<evidence type="ECO:0000313" key="3">
    <source>
        <dbReference type="Proteomes" id="UP000230423"/>
    </source>
</evidence>
<keyword evidence="3" id="KW-1185">Reference proteome</keyword>
<accession>A0A2G9T7B6</accession>
<dbReference type="GO" id="GO:0005525">
    <property type="term" value="F:GTP binding"/>
    <property type="evidence" value="ECO:0007669"/>
    <property type="project" value="InterPro"/>
</dbReference>
<dbReference type="SUPFAM" id="SSF52540">
    <property type="entry name" value="P-loop containing nucleoside triphosphate hydrolases"/>
    <property type="match status" value="1"/>
</dbReference>
<dbReference type="PANTHER" id="PTHR23408">
    <property type="entry name" value="METHYLMALONYL-COA MUTASE"/>
    <property type="match status" value="1"/>
</dbReference>
<dbReference type="InterPro" id="IPR027417">
    <property type="entry name" value="P-loop_NTPase"/>
</dbReference>
<sequence>MRPRTPSWKPKVLRSSIMDPESITAVANTMYQYWDTILKSGDLEKRRSSQMSRWMWNHVQDELMKVFKEHPKIAPMAPALEKDVREGKITPGLASEMLIRTFLNV</sequence>
<proteinExistence type="inferred from homology"/>